<evidence type="ECO:0000259" key="5">
    <source>
        <dbReference type="PROSITE" id="PS50931"/>
    </source>
</evidence>
<dbReference type="SUPFAM" id="SSF46785">
    <property type="entry name" value="Winged helix' DNA-binding domain"/>
    <property type="match status" value="1"/>
</dbReference>
<dbReference type="InterPro" id="IPR000847">
    <property type="entry name" value="LysR_HTH_N"/>
</dbReference>
<dbReference type="RefSeq" id="WP_366194782.1">
    <property type="nucleotide sequence ID" value="NZ_JBFBVU010000043.1"/>
</dbReference>
<dbReference type="Pfam" id="PF03466">
    <property type="entry name" value="LysR_substrate"/>
    <property type="match status" value="1"/>
</dbReference>
<dbReference type="InterPro" id="IPR036390">
    <property type="entry name" value="WH_DNA-bd_sf"/>
</dbReference>
<dbReference type="EMBL" id="JBFBVU010000043">
    <property type="protein sequence ID" value="MEV8468826.1"/>
    <property type="molecule type" value="Genomic_DNA"/>
</dbReference>
<keyword evidence="2" id="KW-0805">Transcription regulation</keyword>
<evidence type="ECO:0000256" key="2">
    <source>
        <dbReference type="ARBA" id="ARBA00023015"/>
    </source>
</evidence>
<sequence length="300" mass="32574">MLQSRSFRYILAVSQHGSIRKASEVLNIAPSAVNRQILEFERDLGMPLFDRLPRGMKLTSAGEVVIDHILRMDGEIDLMHARLRDLQGLEAGQIRLVAASGLMSSLIATTAAKFCRDHPKVELKINVMALEEIVEAVGEGTANLGLGFDLPRESRLSTLASMHQPLGFIVPPDHRLAGYPALRLSDCVGEPLILPPPGSGIRILLDAAFAECRIDPKIIIESNSVELRKHLVRQGAGLSILSSVDTLGDVAEGLLVHVPLADPAVPGQTLKLVSRAKGTLEPLQAKLAEEFRRRFSDLSA</sequence>
<evidence type="ECO:0000256" key="1">
    <source>
        <dbReference type="ARBA" id="ARBA00009437"/>
    </source>
</evidence>
<evidence type="ECO:0000256" key="4">
    <source>
        <dbReference type="ARBA" id="ARBA00023163"/>
    </source>
</evidence>
<keyword evidence="4" id="KW-0804">Transcription</keyword>
<keyword evidence="7" id="KW-1185">Reference proteome</keyword>
<dbReference type="InterPro" id="IPR005119">
    <property type="entry name" value="LysR_subst-bd"/>
</dbReference>
<dbReference type="Proteomes" id="UP001553161">
    <property type="component" value="Unassembled WGS sequence"/>
</dbReference>
<evidence type="ECO:0000313" key="6">
    <source>
        <dbReference type="EMBL" id="MEV8468826.1"/>
    </source>
</evidence>
<feature type="domain" description="HTH lysR-type" evidence="5">
    <location>
        <begin position="2"/>
        <end position="59"/>
    </location>
</feature>
<comment type="similarity">
    <text evidence="1">Belongs to the LysR transcriptional regulatory family.</text>
</comment>
<dbReference type="PANTHER" id="PTHR30419">
    <property type="entry name" value="HTH-TYPE TRANSCRIPTIONAL REGULATOR YBHD"/>
    <property type="match status" value="1"/>
</dbReference>
<name>A0ABV3LB89_9RHOB</name>
<dbReference type="Gene3D" id="1.10.10.10">
    <property type="entry name" value="Winged helix-like DNA-binding domain superfamily/Winged helix DNA-binding domain"/>
    <property type="match status" value="1"/>
</dbReference>
<dbReference type="PANTHER" id="PTHR30419:SF8">
    <property type="entry name" value="NITROGEN ASSIMILATION TRANSCRIPTIONAL ACTIVATOR-RELATED"/>
    <property type="match status" value="1"/>
</dbReference>
<comment type="caution">
    <text evidence="6">The sequence shown here is derived from an EMBL/GenBank/DDBJ whole genome shotgun (WGS) entry which is preliminary data.</text>
</comment>
<dbReference type="Pfam" id="PF00126">
    <property type="entry name" value="HTH_1"/>
    <property type="match status" value="1"/>
</dbReference>
<dbReference type="PROSITE" id="PS50931">
    <property type="entry name" value="HTH_LYSR"/>
    <property type="match status" value="1"/>
</dbReference>
<dbReference type="InterPro" id="IPR036388">
    <property type="entry name" value="WH-like_DNA-bd_sf"/>
</dbReference>
<evidence type="ECO:0000256" key="3">
    <source>
        <dbReference type="ARBA" id="ARBA00023125"/>
    </source>
</evidence>
<protein>
    <submittedName>
        <fullName evidence="6">LysR family transcriptional regulator</fullName>
    </submittedName>
</protein>
<dbReference type="Gene3D" id="3.40.190.290">
    <property type="match status" value="1"/>
</dbReference>
<keyword evidence="3" id="KW-0238">DNA-binding</keyword>
<proteinExistence type="inferred from homology"/>
<dbReference type="InterPro" id="IPR050950">
    <property type="entry name" value="HTH-type_LysR_regulators"/>
</dbReference>
<gene>
    <name evidence="6" type="ORF">AB0T83_18895</name>
</gene>
<dbReference type="SUPFAM" id="SSF53850">
    <property type="entry name" value="Periplasmic binding protein-like II"/>
    <property type="match status" value="1"/>
</dbReference>
<organism evidence="6 7">
    <name type="scientific">Meridianimarinicoccus marinus</name>
    <dbReference type="NCBI Taxonomy" id="3231483"/>
    <lineage>
        <taxon>Bacteria</taxon>
        <taxon>Pseudomonadati</taxon>
        <taxon>Pseudomonadota</taxon>
        <taxon>Alphaproteobacteria</taxon>
        <taxon>Rhodobacterales</taxon>
        <taxon>Paracoccaceae</taxon>
        <taxon>Meridianimarinicoccus</taxon>
    </lineage>
</organism>
<accession>A0ABV3LB89</accession>
<reference evidence="6 7" key="1">
    <citation type="submission" date="2024-07" db="EMBL/GenBank/DDBJ databases">
        <authorList>
            <person name="Kang M."/>
        </authorList>
    </citation>
    <scope>NUCLEOTIDE SEQUENCE [LARGE SCALE GENOMIC DNA]</scope>
    <source>
        <strain evidence="6 7">DFM31</strain>
    </source>
</reference>
<evidence type="ECO:0000313" key="7">
    <source>
        <dbReference type="Proteomes" id="UP001553161"/>
    </source>
</evidence>